<dbReference type="AlphaFoldDB" id="A0A1H3U285"/>
<dbReference type="InterPro" id="IPR036388">
    <property type="entry name" value="WH-like_DNA-bd_sf"/>
</dbReference>
<dbReference type="EMBL" id="FNPZ01000010">
    <property type="protein sequence ID" value="SDZ56452.1"/>
    <property type="molecule type" value="Genomic_DNA"/>
</dbReference>
<dbReference type="Pfam" id="PF12840">
    <property type="entry name" value="HTH_20"/>
    <property type="match status" value="1"/>
</dbReference>
<gene>
    <name evidence="1" type="ORF">SAMN05216554_0033</name>
</gene>
<keyword evidence="2" id="KW-1185">Reference proteome</keyword>
<sequence length="212" mass="23190">MSGKYRAALGSASRQQVLRVLRAAPEPLDASAVAQELGLHVTTARFHLDQLAAAGLVQRRIGTENRRGRPRVLFVTAGPVRDEDAREQLIEVLAAALAGRKDADARASRAGRRWAETFVSPDPEDPVPGLIEVFERLGFDPETDTENDTIRLQACPFRGAAREHPEVVCAVHRGLIEQLLDNTEPQARLIPFVEAELCVVTLDRHPASPAIT</sequence>
<dbReference type="RefSeq" id="WP_175494558.1">
    <property type="nucleotide sequence ID" value="NZ_FNPZ01000010.1"/>
</dbReference>
<accession>A0A1H3U285</accession>
<organism evidence="1 2">
    <name type="scientific">Herbiconiux ginsengi</name>
    <dbReference type="NCBI Taxonomy" id="381665"/>
    <lineage>
        <taxon>Bacteria</taxon>
        <taxon>Bacillati</taxon>
        <taxon>Actinomycetota</taxon>
        <taxon>Actinomycetes</taxon>
        <taxon>Micrococcales</taxon>
        <taxon>Microbacteriaceae</taxon>
        <taxon>Herbiconiux</taxon>
    </lineage>
</organism>
<dbReference type="CDD" id="cd00090">
    <property type="entry name" value="HTH_ARSR"/>
    <property type="match status" value="1"/>
</dbReference>
<protein>
    <submittedName>
        <fullName evidence="1">Transcriptional regulator, ArsR family</fullName>
    </submittedName>
</protein>
<dbReference type="SUPFAM" id="SSF46785">
    <property type="entry name" value="Winged helix' DNA-binding domain"/>
    <property type="match status" value="1"/>
</dbReference>
<dbReference type="InterPro" id="IPR011991">
    <property type="entry name" value="ArsR-like_HTH"/>
</dbReference>
<dbReference type="Proteomes" id="UP000198891">
    <property type="component" value="Unassembled WGS sequence"/>
</dbReference>
<evidence type="ECO:0000313" key="2">
    <source>
        <dbReference type="Proteomes" id="UP000198891"/>
    </source>
</evidence>
<proteinExistence type="predicted"/>
<name>A0A1H3U285_9MICO</name>
<reference evidence="1 2" key="1">
    <citation type="submission" date="2016-10" db="EMBL/GenBank/DDBJ databases">
        <authorList>
            <person name="de Groot N.N."/>
        </authorList>
    </citation>
    <scope>NUCLEOTIDE SEQUENCE [LARGE SCALE GENOMIC DNA]</scope>
    <source>
        <strain evidence="1 2">CGMCC 4.3491</strain>
    </source>
</reference>
<evidence type="ECO:0000313" key="1">
    <source>
        <dbReference type="EMBL" id="SDZ56452.1"/>
    </source>
</evidence>
<dbReference type="Gene3D" id="1.10.10.10">
    <property type="entry name" value="Winged helix-like DNA-binding domain superfamily/Winged helix DNA-binding domain"/>
    <property type="match status" value="1"/>
</dbReference>
<dbReference type="STRING" id="381665.SAMN05216554_0033"/>
<dbReference type="InterPro" id="IPR036390">
    <property type="entry name" value="WH_DNA-bd_sf"/>
</dbReference>